<feature type="coiled-coil region" evidence="1">
    <location>
        <begin position="194"/>
        <end position="243"/>
    </location>
</feature>
<evidence type="ECO:0000313" key="4">
    <source>
        <dbReference type="EMBL" id="MBJ7639573.1"/>
    </source>
</evidence>
<feature type="transmembrane region" description="Helical" evidence="2">
    <location>
        <begin position="12"/>
        <end position="28"/>
    </location>
</feature>
<keyword evidence="2" id="KW-1133">Transmembrane helix</keyword>
<dbReference type="RefSeq" id="WP_135411045.1">
    <property type="nucleotide sequence ID" value="NZ_ALXH01000035.1"/>
</dbReference>
<dbReference type="AlphaFoldDB" id="A0A4Z0RM85"/>
<evidence type="ECO:0000313" key="3">
    <source>
        <dbReference type="EMBL" id="MBJ7633123.1"/>
    </source>
</evidence>
<dbReference type="EMBL" id="JAAOCX010000011">
    <property type="protein sequence ID" value="MBJ7633123.1"/>
    <property type="molecule type" value="Genomic_DNA"/>
</dbReference>
<dbReference type="EMBL" id="JAAOCP010000012">
    <property type="protein sequence ID" value="MBJ7639573.1"/>
    <property type="molecule type" value="Genomic_DNA"/>
</dbReference>
<sequence>MKAISDYKKPLFVVSVVLIALAILNTAFDYGQQLIITAASSALGVILLMAVTYVVVTEFKASWDAKFSELMATQDSIQEKQDADTQATAEKIVNLSSEVDEKISQVDKNVTQEVQTNFSTLTEQNKVTTKELNSEITNLRKYVDERSNQSVKMIETLNSENHKEFTKLEAVTDQLSNQIDGNAEKAEKRFREHMDKQAERADELERGMSDIQKNVDAKVQNVLNKLRDSQDKINNALSEQKEDILNHVHDVNENLGNALWKANASLAEQMTNQNDSLISNDDGIKALILEGQTKASENNTAQLNRIDSLSESVSGFENGMQAVMKAHDETQKSEFNETRQSIDSVKQQMQVNFEGQADQFNADLRGVADALDATTNQNHESVMSHLGLITGDVKNVNDQVLTNEKTFAAWNELSKTRFDDVLAEVSSVGEKTQEANKSIESFRENVADNNRENAMLLSDLKINVLEGVSDNTDTLKKSLENARNAQLESIDGLSNKMTSDYRKVEQAVSALKTNVLDGMSDSADAMKDSIENAQILQLDALNELSDKMVAGSQNIEQALNTKIDQQSEQLTSAVEQGSGSATDEIKAAQLAISGLELAIDKQVNDIQQLIEMSDKTMLESNKEILAEVKNNHTEEIEDLSDLAEFSEMIQTDVYRGVRNLHRLETRLNDSIEIMANGFNDFAYGNADKLEDIEQMQMLSKQTNEKLQKRIDVIDQRLVDATADIQVITQKLMRVAQTDTNKTEESVHATSNVTVDKLEQLGLRKVSGGQAKRVKDNDLDVYAVYGPQGELMQSATLDKNGIRRVLADYYPDSNGQMHNVRNFDDKGNLYSVEEFYPNGNLKQRRVTVGDNTTTQKYNSNGKEVK</sequence>
<organism evidence="4 5">
    <name type="scientific">Weissella confusa</name>
    <name type="common">Lactobacillus confusus</name>
    <dbReference type="NCBI Taxonomy" id="1583"/>
    <lineage>
        <taxon>Bacteria</taxon>
        <taxon>Bacillati</taxon>
        <taxon>Bacillota</taxon>
        <taxon>Bacilli</taxon>
        <taxon>Lactobacillales</taxon>
        <taxon>Lactobacillaceae</taxon>
        <taxon>Weissella</taxon>
    </lineage>
</organism>
<dbReference type="Gene3D" id="3.90.930.1">
    <property type="match status" value="1"/>
</dbReference>
<keyword evidence="2" id="KW-0472">Membrane</keyword>
<reference evidence="4" key="1">
    <citation type="submission" date="2020-02" db="EMBL/GenBank/DDBJ databases">
        <authorList>
            <person name="Fontana A."/>
            <person name="Patrone V."/>
            <person name="Morelli L."/>
        </authorList>
    </citation>
    <scope>NUCLEOTIDE SEQUENCE</scope>
    <source>
        <strain evidence="3">CCUG 30943</strain>
        <strain evidence="4">CCUG 43002</strain>
    </source>
</reference>
<dbReference type="Proteomes" id="UP000808038">
    <property type="component" value="Unassembled WGS sequence"/>
</dbReference>
<dbReference type="SUPFAM" id="SSF58113">
    <property type="entry name" value="Apolipoprotein A-I"/>
    <property type="match status" value="1"/>
</dbReference>
<evidence type="ECO:0000256" key="1">
    <source>
        <dbReference type="SAM" id="Coils"/>
    </source>
</evidence>
<comment type="caution">
    <text evidence="4">The sequence shown here is derived from an EMBL/GenBank/DDBJ whole genome shotgun (WGS) entry which is preliminary data.</text>
</comment>
<feature type="coiled-coil region" evidence="1">
    <location>
        <begin position="465"/>
        <end position="496"/>
    </location>
</feature>
<protein>
    <submittedName>
        <fullName evidence="4">Uncharacterized protein</fullName>
    </submittedName>
</protein>
<feature type="transmembrane region" description="Helical" evidence="2">
    <location>
        <begin position="34"/>
        <end position="56"/>
    </location>
</feature>
<keyword evidence="1" id="KW-0175">Coiled coil</keyword>
<keyword evidence="5" id="KW-1185">Reference proteome</keyword>
<evidence type="ECO:0000313" key="5">
    <source>
        <dbReference type="Proteomes" id="UP000728106"/>
    </source>
</evidence>
<accession>A0A4Z0RM85</accession>
<name>A0A4Z0RM85_WEICO</name>
<dbReference type="Proteomes" id="UP000728106">
    <property type="component" value="Unassembled WGS sequence"/>
</dbReference>
<proteinExistence type="predicted"/>
<evidence type="ECO:0000256" key="2">
    <source>
        <dbReference type="SAM" id="Phobius"/>
    </source>
</evidence>
<keyword evidence="2" id="KW-0812">Transmembrane</keyword>
<reference evidence="4 5" key="2">
    <citation type="journal article" date="2021" name="Int. J. Food Microbiol.">
        <title>Safety demonstration of a microbial species for use in the food chain: Weissella confusa.</title>
        <authorList>
            <person name="Bourdichon F."/>
            <person name="Patrone V."/>
            <person name="Fontana A."/>
            <person name="Milani G."/>
            <person name="Morelli L."/>
        </authorList>
    </citation>
    <scope>NUCLEOTIDE SEQUENCE [LARGE SCALE GENOMIC DNA]</scope>
    <source>
        <strain evidence="3">CCUG 30943</strain>
        <strain evidence="4 5">CCUG 43002</strain>
    </source>
</reference>
<gene>
    <name evidence="4" type="ORF">HAU20_09300</name>
    <name evidence="3" type="ORF">HAU43_08520</name>
</gene>